<organism evidence="1">
    <name type="scientific">Rhizophora mucronata</name>
    <name type="common">Asiatic mangrove</name>
    <dbReference type="NCBI Taxonomy" id="61149"/>
    <lineage>
        <taxon>Eukaryota</taxon>
        <taxon>Viridiplantae</taxon>
        <taxon>Streptophyta</taxon>
        <taxon>Embryophyta</taxon>
        <taxon>Tracheophyta</taxon>
        <taxon>Spermatophyta</taxon>
        <taxon>Magnoliopsida</taxon>
        <taxon>eudicotyledons</taxon>
        <taxon>Gunneridae</taxon>
        <taxon>Pentapetalae</taxon>
        <taxon>rosids</taxon>
        <taxon>fabids</taxon>
        <taxon>Malpighiales</taxon>
        <taxon>Rhizophoraceae</taxon>
        <taxon>Rhizophora</taxon>
    </lineage>
</organism>
<protein>
    <submittedName>
        <fullName evidence="1">Uncharacterized protein</fullName>
    </submittedName>
</protein>
<dbReference type="AlphaFoldDB" id="A0A2P2JU87"/>
<name>A0A2P2JU87_RHIMU</name>
<sequence>MYGLVYVFGDEVIEVHDHLPCYKHQLEQKKSEN</sequence>
<dbReference type="EMBL" id="GGEC01016551">
    <property type="protein sequence ID" value="MBW97034.1"/>
    <property type="molecule type" value="Transcribed_RNA"/>
</dbReference>
<evidence type="ECO:0000313" key="1">
    <source>
        <dbReference type="EMBL" id="MBW97034.1"/>
    </source>
</evidence>
<reference evidence="1" key="1">
    <citation type="submission" date="2018-02" db="EMBL/GenBank/DDBJ databases">
        <title>Rhizophora mucronata_Transcriptome.</title>
        <authorList>
            <person name="Meera S.P."/>
            <person name="Sreeshan A."/>
            <person name="Augustine A."/>
        </authorList>
    </citation>
    <scope>NUCLEOTIDE SEQUENCE</scope>
    <source>
        <tissue evidence="1">Leaf</tissue>
    </source>
</reference>
<accession>A0A2P2JU87</accession>
<proteinExistence type="predicted"/>